<organism evidence="1 2">
    <name type="scientific">Entomophthora muscae</name>
    <dbReference type="NCBI Taxonomy" id="34485"/>
    <lineage>
        <taxon>Eukaryota</taxon>
        <taxon>Fungi</taxon>
        <taxon>Fungi incertae sedis</taxon>
        <taxon>Zoopagomycota</taxon>
        <taxon>Entomophthoromycotina</taxon>
        <taxon>Entomophthoromycetes</taxon>
        <taxon>Entomophthorales</taxon>
        <taxon>Entomophthoraceae</taxon>
        <taxon>Entomophthora</taxon>
    </lineage>
</organism>
<sequence>MHNDNKCSKVKAIFFDLGGVVLPSPIVKLQNIATEKGLPKDFINYIISSWGDDGPFQRFERGEIQEAVFLEKFDKHLNSMKWRSIYLSSHGPVLTSVSKDKVLNVKLNAKAIYQEICSVTDTIDPNMEFALKRLKEHKALKVFALTNDFESLISEKSPCLGLFDDVIHSHKVGMRKPEAQIFHYACQLASVEFHEAAFLDDIGSNVKAARKLGINTILVRPNNISGAISELEALVKVDLSLSKGNHVLTRNIKSRL</sequence>
<keyword evidence="2" id="KW-1185">Reference proteome</keyword>
<evidence type="ECO:0000313" key="2">
    <source>
        <dbReference type="Proteomes" id="UP001165960"/>
    </source>
</evidence>
<accession>A0ACC2TZF7</accession>
<name>A0ACC2TZF7_9FUNG</name>
<dbReference type="Proteomes" id="UP001165960">
    <property type="component" value="Unassembled WGS sequence"/>
</dbReference>
<proteinExistence type="predicted"/>
<evidence type="ECO:0000313" key="1">
    <source>
        <dbReference type="EMBL" id="KAJ9079721.1"/>
    </source>
</evidence>
<protein>
    <submittedName>
        <fullName evidence="1">Uncharacterized protein</fullName>
    </submittedName>
</protein>
<reference evidence="1" key="1">
    <citation type="submission" date="2022-04" db="EMBL/GenBank/DDBJ databases">
        <title>Genome of the entomopathogenic fungus Entomophthora muscae.</title>
        <authorList>
            <person name="Elya C."/>
            <person name="Lovett B.R."/>
            <person name="Lee E."/>
            <person name="Macias A.M."/>
            <person name="Hajek A.E."/>
            <person name="De Bivort B.L."/>
            <person name="Kasson M.T."/>
            <person name="De Fine Licht H.H."/>
            <person name="Stajich J.E."/>
        </authorList>
    </citation>
    <scope>NUCLEOTIDE SEQUENCE</scope>
    <source>
        <strain evidence="1">Berkeley</strain>
    </source>
</reference>
<dbReference type="EMBL" id="QTSX02001665">
    <property type="protein sequence ID" value="KAJ9079721.1"/>
    <property type="molecule type" value="Genomic_DNA"/>
</dbReference>
<comment type="caution">
    <text evidence="1">The sequence shown here is derived from an EMBL/GenBank/DDBJ whole genome shotgun (WGS) entry which is preliminary data.</text>
</comment>
<gene>
    <name evidence="1" type="ORF">DSO57_1032518</name>
</gene>